<dbReference type="EMBL" id="CM046398">
    <property type="protein sequence ID" value="KAI8532486.1"/>
    <property type="molecule type" value="Genomic_DNA"/>
</dbReference>
<gene>
    <name evidence="1" type="ORF">RHMOL_Rhmol11G0218500</name>
</gene>
<organism evidence="1 2">
    <name type="scientific">Rhododendron molle</name>
    <name type="common">Chinese azalea</name>
    <name type="synonym">Azalea mollis</name>
    <dbReference type="NCBI Taxonomy" id="49168"/>
    <lineage>
        <taxon>Eukaryota</taxon>
        <taxon>Viridiplantae</taxon>
        <taxon>Streptophyta</taxon>
        <taxon>Embryophyta</taxon>
        <taxon>Tracheophyta</taxon>
        <taxon>Spermatophyta</taxon>
        <taxon>Magnoliopsida</taxon>
        <taxon>eudicotyledons</taxon>
        <taxon>Gunneridae</taxon>
        <taxon>Pentapetalae</taxon>
        <taxon>asterids</taxon>
        <taxon>Ericales</taxon>
        <taxon>Ericaceae</taxon>
        <taxon>Ericoideae</taxon>
        <taxon>Rhodoreae</taxon>
        <taxon>Rhododendron</taxon>
    </lineage>
</organism>
<evidence type="ECO:0000313" key="1">
    <source>
        <dbReference type="EMBL" id="KAI8532486.1"/>
    </source>
</evidence>
<dbReference type="Proteomes" id="UP001062846">
    <property type="component" value="Chromosome 11"/>
</dbReference>
<sequence length="157" mass="17558">MGYVAPECVISGKANKESDVYSFGVVALEIACGRRAICDEDEEVETGSLVEWVWDLYGREKLLEAADLKLGEDFNKNEMERLLVLGLWCAHPDSKGRPSIREAIQVLNFEASLPRLPPAMPMAIYFTPTFMADSSPFPLSNDDSHGFRRQPDAIFEV</sequence>
<keyword evidence="2" id="KW-1185">Reference proteome</keyword>
<reference evidence="1" key="1">
    <citation type="submission" date="2022-02" db="EMBL/GenBank/DDBJ databases">
        <title>Plant Genome Project.</title>
        <authorList>
            <person name="Zhang R.-G."/>
        </authorList>
    </citation>
    <scope>NUCLEOTIDE SEQUENCE</scope>
    <source>
        <strain evidence="1">AT1</strain>
    </source>
</reference>
<evidence type="ECO:0000313" key="2">
    <source>
        <dbReference type="Proteomes" id="UP001062846"/>
    </source>
</evidence>
<protein>
    <submittedName>
        <fullName evidence="1">Uncharacterized protein</fullName>
    </submittedName>
</protein>
<accession>A0ACC0LVF6</accession>
<proteinExistence type="predicted"/>
<name>A0ACC0LVF6_RHOML</name>
<comment type="caution">
    <text evidence="1">The sequence shown here is derived from an EMBL/GenBank/DDBJ whole genome shotgun (WGS) entry which is preliminary data.</text>
</comment>